<feature type="transmembrane region" description="Helical" evidence="1">
    <location>
        <begin position="24"/>
        <end position="43"/>
    </location>
</feature>
<evidence type="ECO:0000256" key="1">
    <source>
        <dbReference type="SAM" id="Phobius"/>
    </source>
</evidence>
<evidence type="ECO:0000313" key="2">
    <source>
        <dbReference type="EMBL" id="OUB59056.1"/>
    </source>
</evidence>
<dbReference type="AlphaFoldDB" id="A0A9X6QVC2"/>
<evidence type="ECO:0000313" key="3">
    <source>
        <dbReference type="Proteomes" id="UP000194853"/>
    </source>
</evidence>
<organism evidence="2 3">
    <name type="scientific">Bacillus thuringiensis subsp. jegathesan</name>
    <dbReference type="NCBI Taxonomy" id="56955"/>
    <lineage>
        <taxon>Bacteria</taxon>
        <taxon>Bacillati</taxon>
        <taxon>Bacillota</taxon>
        <taxon>Bacilli</taxon>
        <taxon>Bacillales</taxon>
        <taxon>Bacillaceae</taxon>
        <taxon>Bacillus</taxon>
        <taxon>Bacillus cereus group</taxon>
    </lineage>
</organism>
<dbReference type="Proteomes" id="UP000194853">
    <property type="component" value="Unassembled WGS sequence"/>
</dbReference>
<keyword evidence="1" id="KW-0812">Transmembrane</keyword>
<name>A0A9X6QVC2_BACTJ</name>
<keyword evidence="1" id="KW-0472">Membrane</keyword>
<reference evidence="2 3" key="1">
    <citation type="submission" date="2016-10" db="EMBL/GenBank/DDBJ databases">
        <title>Comparative genomics of Bacillus thuringiensis reveals a path to pathogens against multiple invertebrate hosts.</title>
        <authorList>
            <person name="Zheng J."/>
            <person name="Gao Q."/>
            <person name="Liu H."/>
            <person name="Peng D."/>
            <person name="Ruan L."/>
            <person name="Sun M."/>
        </authorList>
    </citation>
    <scope>NUCLEOTIDE SEQUENCE [LARGE SCALE GENOMIC DNA]</scope>
    <source>
        <strain evidence="2">BGSC 4CF1</strain>
    </source>
</reference>
<protein>
    <submittedName>
        <fullName evidence="2">Uncharacterized protein</fullName>
    </submittedName>
</protein>
<feature type="transmembrane region" description="Helical" evidence="1">
    <location>
        <begin position="72"/>
        <end position="90"/>
    </location>
</feature>
<dbReference type="EMBL" id="MOOS01000189">
    <property type="protein sequence ID" value="OUB59056.1"/>
    <property type="molecule type" value="Genomic_DNA"/>
</dbReference>
<gene>
    <name evidence="2" type="ORF">BK750_28805</name>
</gene>
<keyword evidence="1" id="KW-1133">Transmembrane helix</keyword>
<proteinExistence type="predicted"/>
<comment type="caution">
    <text evidence="2">The sequence shown here is derived from an EMBL/GenBank/DDBJ whole genome shotgun (WGS) entry which is preliminary data.</text>
</comment>
<accession>A0A9X6QVC2</accession>
<feature type="transmembrane region" description="Helical" evidence="1">
    <location>
        <begin position="96"/>
        <end position="122"/>
    </location>
</feature>
<sequence length="129" mass="15027">MIKVKDRLKIEFNPSWGKKGLKIWLLRYLVMLCTVIIFLNLIYPQDSILSSKSISFLAIENYGVHIPVIPDYFKKIIIPIYFILGIVWFFKTIGLLLYIFILGIVWFFKTIGLLLYIGLAALNKIVAKR</sequence>